<dbReference type="EMBL" id="BTRK01000003">
    <property type="protein sequence ID" value="GMR44183.1"/>
    <property type="molecule type" value="Genomic_DNA"/>
</dbReference>
<feature type="non-terminal residue" evidence="1">
    <location>
        <position position="1"/>
    </location>
</feature>
<gene>
    <name evidence="1" type="ORF">PMAYCL1PPCAC_14378</name>
</gene>
<protein>
    <submittedName>
        <fullName evidence="1">Uncharacterized protein</fullName>
    </submittedName>
</protein>
<evidence type="ECO:0000313" key="2">
    <source>
        <dbReference type="Proteomes" id="UP001328107"/>
    </source>
</evidence>
<name>A0AAN4ZMW8_9BILA</name>
<proteinExistence type="predicted"/>
<accession>A0AAN4ZMW8</accession>
<keyword evidence="2" id="KW-1185">Reference proteome</keyword>
<dbReference type="AlphaFoldDB" id="A0AAN4ZMW8"/>
<reference evidence="2" key="1">
    <citation type="submission" date="2022-10" db="EMBL/GenBank/DDBJ databases">
        <title>Genome assembly of Pristionchus species.</title>
        <authorList>
            <person name="Yoshida K."/>
            <person name="Sommer R.J."/>
        </authorList>
    </citation>
    <scope>NUCLEOTIDE SEQUENCE [LARGE SCALE GENOMIC DNA]</scope>
    <source>
        <strain evidence="2">RS5460</strain>
    </source>
</reference>
<dbReference type="Proteomes" id="UP001328107">
    <property type="component" value="Unassembled WGS sequence"/>
</dbReference>
<evidence type="ECO:0000313" key="1">
    <source>
        <dbReference type="EMBL" id="GMR44183.1"/>
    </source>
</evidence>
<organism evidence="1 2">
    <name type="scientific">Pristionchus mayeri</name>
    <dbReference type="NCBI Taxonomy" id="1317129"/>
    <lineage>
        <taxon>Eukaryota</taxon>
        <taxon>Metazoa</taxon>
        <taxon>Ecdysozoa</taxon>
        <taxon>Nematoda</taxon>
        <taxon>Chromadorea</taxon>
        <taxon>Rhabditida</taxon>
        <taxon>Rhabditina</taxon>
        <taxon>Diplogasteromorpha</taxon>
        <taxon>Diplogasteroidea</taxon>
        <taxon>Neodiplogasteridae</taxon>
        <taxon>Pristionchus</taxon>
    </lineage>
</organism>
<comment type="caution">
    <text evidence="1">The sequence shown here is derived from an EMBL/GenBank/DDBJ whole genome shotgun (WGS) entry which is preliminary data.</text>
</comment>
<feature type="non-terminal residue" evidence="1">
    <location>
        <position position="132"/>
    </location>
</feature>
<sequence length="132" mass="15322">THLYPHQPQTSPADIAKLQTELESWIGDLFFTHRLPFRLIESPEFRALIKCLFPSFRHISRHRLTNALLPEKVNEVMTPLLQGARRSEYLAITTDECSRIVGSKFLTLLSLSAHYIDEDWEYKEVVVATKQL</sequence>